<dbReference type="NCBIfam" id="NF008985">
    <property type="entry name" value="PRK12331.1"/>
    <property type="match status" value="1"/>
</dbReference>
<reference evidence="5 6" key="1">
    <citation type="submission" date="2023-07" db="EMBL/GenBank/DDBJ databases">
        <title>Genomic Encyclopedia of Type Strains, Phase IV (KMG-IV): sequencing the most valuable type-strain genomes for metagenomic binning, comparative biology and taxonomic classification.</title>
        <authorList>
            <person name="Goeker M."/>
        </authorList>
    </citation>
    <scope>NUCLEOTIDE SEQUENCE [LARGE SCALE GENOMIC DNA]</scope>
    <source>
        <strain evidence="5 6">DSM 17273</strain>
    </source>
</reference>
<dbReference type="Gene3D" id="2.40.50.100">
    <property type="match status" value="1"/>
</dbReference>
<dbReference type="SUPFAM" id="SSF51569">
    <property type="entry name" value="Aldolase"/>
    <property type="match status" value="1"/>
</dbReference>
<dbReference type="GO" id="GO:0005737">
    <property type="term" value="C:cytoplasm"/>
    <property type="evidence" value="ECO:0007669"/>
    <property type="project" value="TreeGrafter"/>
</dbReference>
<dbReference type="InterPro" id="IPR003379">
    <property type="entry name" value="Carboxylase_cons_dom"/>
</dbReference>
<evidence type="ECO:0000313" key="6">
    <source>
        <dbReference type="Proteomes" id="UP001185015"/>
    </source>
</evidence>
<dbReference type="Pfam" id="PF00364">
    <property type="entry name" value="Biotin_lipoyl"/>
    <property type="match status" value="1"/>
</dbReference>
<dbReference type="PANTHER" id="PTHR43778">
    <property type="entry name" value="PYRUVATE CARBOXYLASE"/>
    <property type="match status" value="1"/>
</dbReference>
<dbReference type="FunFam" id="2.40.50.100:FF:000003">
    <property type="entry name" value="Acetyl-CoA carboxylase biotin carboxyl carrier protein"/>
    <property type="match status" value="1"/>
</dbReference>
<keyword evidence="5" id="KW-0436">Ligase</keyword>
<evidence type="ECO:0000313" key="5">
    <source>
        <dbReference type="EMBL" id="MDR6222755.1"/>
    </source>
</evidence>
<dbReference type="PANTHER" id="PTHR43778:SF2">
    <property type="entry name" value="PYRUVATE CARBOXYLASE, MITOCHONDRIAL"/>
    <property type="match status" value="1"/>
</dbReference>
<dbReference type="Pfam" id="PF00682">
    <property type="entry name" value="HMGL-like"/>
    <property type="match status" value="1"/>
</dbReference>
<comment type="caution">
    <text evidence="5">The sequence shown here is derived from an EMBL/GenBank/DDBJ whole genome shotgun (WGS) entry which is preliminary data.</text>
</comment>
<comment type="cofactor">
    <cofactor evidence="1">
        <name>Co(2+)</name>
        <dbReference type="ChEBI" id="CHEBI:48828"/>
    </cofactor>
</comment>
<name>A0AA90Z7P7_9EURY</name>
<feature type="domain" description="Lipoyl-binding" evidence="3">
    <location>
        <begin position="490"/>
        <end position="571"/>
    </location>
</feature>
<dbReference type="InterPro" id="IPR013785">
    <property type="entry name" value="Aldolase_TIM"/>
</dbReference>
<dbReference type="CDD" id="cd07937">
    <property type="entry name" value="DRE_TIM_PC_TC_5S"/>
    <property type="match status" value="1"/>
</dbReference>
<evidence type="ECO:0000259" key="3">
    <source>
        <dbReference type="PROSITE" id="PS50968"/>
    </source>
</evidence>
<keyword evidence="5" id="KW-0670">Pyruvate</keyword>
<dbReference type="GO" id="GO:0008948">
    <property type="term" value="F:oxaloacetate decarboxylase activity"/>
    <property type="evidence" value="ECO:0007669"/>
    <property type="project" value="InterPro"/>
</dbReference>
<dbReference type="PROSITE" id="PS50991">
    <property type="entry name" value="PYR_CT"/>
    <property type="match status" value="1"/>
</dbReference>
<dbReference type="InterPro" id="IPR000089">
    <property type="entry name" value="Biotin_lipoyl"/>
</dbReference>
<dbReference type="Pfam" id="PF02436">
    <property type="entry name" value="PYC_OADA"/>
    <property type="match status" value="1"/>
</dbReference>
<dbReference type="EC" id="6.4.1.1" evidence="5"/>
<dbReference type="InterPro" id="IPR005776">
    <property type="entry name" value="OadA"/>
</dbReference>
<sequence>MTVKITETILRDAHQSLLATRMRTRNMLPIIDKLDEVGYYSLEMWGGATFDTCIRYLNEDPWERLRELKSRMEKTPAQMLLRGQNLVGYRHYSDDVVEKFVTKAHENGIDIFRIFDAVNDIRNMETAISVAKNVGAHVQGTISYTISPVHTVEKYVEFANELAELDCDSICIKDMAGLLAPHEAYELISSLKKEVGLPVALHCHCTSGMASMSYLAACKAGVDILDTALSPLAGGTSQPPTESVVAALQRTKYDTGLDLGKFTAASKYFKDLKEEFRGILDPISEQVDTNVLLYQIPGGMLSNLVSQLKEQNALDKYEAVLEEMPKVREELGYPPLVTPTSQIVGTQAVLNVLMGERYKVVPNEVKDYVRGLYGRSPAPISSEMIAKIIGDEVPITVRPADLLKPEYESLKKEAEEKGLVKKEEDVLTYILYPAIAPKFLLGESEEEELVAVKAATGVAPVNVAIPTDYRVEIEGEVFEVKVEPAGGSVTVAEKSSKAVEYEGAVTSHMQGMVLSMNVSVGDTVEEGDKVCVIEAMKMENVIHASHNGVVKEIFVSEGDLVGTGEVLMAIN</sequence>
<organism evidence="5 6">
    <name type="scientific">Methanococcoides alaskense</name>
    <dbReference type="NCBI Taxonomy" id="325778"/>
    <lineage>
        <taxon>Archaea</taxon>
        <taxon>Methanobacteriati</taxon>
        <taxon>Methanobacteriota</taxon>
        <taxon>Stenosarchaea group</taxon>
        <taxon>Methanomicrobia</taxon>
        <taxon>Methanosarcinales</taxon>
        <taxon>Methanosarcinaceae</taxon>
        <taxon>Methanococcoides</taxon>
    </lineage>
</organism>
<dbReference type="Proteomes" id="UP001185015">
    <property type="component" value="Unassembled WGS sequence"/>
</dbReference>
<feature type="domain" description="Pyruvate carboxyltransferase" evidence="4">
    <location>
        <begin position="3"/>
        <end position="263"/>
    </location>
</feature>
<protein>
    <submittedName>
        <fullName evidence="5">Pyruvate carboxylase subunit B</fullName>
        <ecNumber evidence="5">6.4.1.1</ecNumber>
    </submittedName>
</protein>
<dbReference type="GO" id="GO:0006814">
    <property type="term" value="P:sodium ion transport"/>
    <property type="evidence" value="ECO:0007669"/>
    <property type="project" value="InterPro"/>
</dbReference>
<gene>
    <name evidence="5" type="ORF">J2750_001204</name>
</gene>
<dbReference type="InterPro" id="IPR055268">
    <property type="entry name" value="PCB-like"/>
</dbReference>
<evidence type="ECO:0000259" key="4">
    <source>
        <dbReference type="PROSITE" id="PS50991"/>
    </source>
</evidence>
<dbReference type="GO" id="GO:0004736">
    <property type="term" value="F:pyruvate carboxylase activity"/>
    <property type="evidence" value="ECO:0007669"/>
    <property type="project" value="UniProtKB-EC"/>
</dbReference>
<evidence type="ECO:0000256" key="1">
    <source>
        <dbReference type="ARBA" id="ARBA00001941"/>
    </source>
</evidence>
<dbReference type="InterPro" id="IPR001882">
    <property type="entry name" value="Biotin_BS"/>
</dbReference>
<dbReference type="PROSITE" id="PS00188">
    <property type="entry name" value="BIOTIN"/>
    <property type="match status" value="1"/>
</dbReference>
<keyword evidence="6" id="KW-1185">Reference proteome</keyword>
<dbReference type="InterPro" id="IPR011053">
    <property type="entry name" value="Single_hybrid_motif"/>
</dbReference>
<dbReference type="NCBIfam" id="NF006761">
    <property type="entry name" value="PRK09282.1"/>
    <property type="match status" value="1"/>
</dbReference>
<dbReference type="RefSeq" id="WP_309739953.1">
    <property type="nucleotide sequence ID" value="NZ_JAVDQI010000003.1"/>
</dbReference>
<accession>A0AA90Z7P7</accession>
<evidence type="ECO:0000256" key="2">
    <source>
        <dbReference type="ARBA" id="ARBA00023267"/>
    </source>
</evidence>
<dbReference type="PROSITE" id="PS50968">
    <property type="entry name" value="BIOTINYL_LIPOYL"/>
    <property type="match status" value="1"/>
</dbReference>
<dbReference type="SUPFAM" id="SSF89000">
    <property type="entry name" value="post-HMGL domain-like"/>
    <property type="match status" value="1"/>
</dbReference>
<dbReference type="InterPro" id="IPR000891">
    <property type="entry name" value="PYR_CT"/>
</dbReference>
<dbReference type="GO" id="GO:0006094">
    <property type="term" value="P:gluconeogenesis"/>
    <property type="evidence" value="ECO:0007669"/>
    <property type="project" value="TreeGrafter"/>
</dbReference>
<dbReference type="EMBL" id="JAVDQI010000003">
    <property type="protein sequence ID" value="MDR6222755.1"/>
    <property type="molecule type" value="Genomic_DNA"/>
</dbReference>
<dbReference type="CDD" id="cd06850">
    <property type="entry name" value="biotinyl_domain"/>
    <property type="match status" value="1"/>
</dbReference>
<dbReference type="Gene3D" id="3.20.20.70">
    <property type="entry name" value="Aldolase class I"/>
    <property type="match status" value="1"/>
</dbReference>
<keyword evidence="2" id="KW-0092">Biotin</keyword>
<dbReference type="AlphaFoldDB" id="A0AA90Z7P7"/>
<dbReference type="SUPFAM" id="SSF51230">
    <property type="entry name" value="Single hybrid motif"/>
    <property type="match status" value="1"/>
</dbReference>
<proteinExistence type="predicted"/>
<dbReference type="NCBIfam" id="TIGR01108">
    <property type="entry name" value="oadA"/>
    <property type="match status" value="1"/>
</dbReference>